<dbReference type="EMBL" id="FRAQ01000003">
    <property type="protein sequence ID" value="SHK73995.1"/>
    <property type="molecule type" value="Genomic_DNA"/>
</dbReference>
<dbReference type="PANTHER" id="PTHR12714">
    <property type="entry name" value="PROTEIN-S ISOPRENYLCYSTEINE O-METHYLTRANSFERASE"/>
    <property type="match status" value="1"/>
</dbReference>
<evidence type="ECO:0000313" key="7">
    <source>
        <dbReference type="Proteomes" id="UP000184497"/>
    </source>
</evidence>
<dbReference type="InterPro" id="IPR007318">
    <property type="entry name" value="Phopholipid_MeTrfase"/>
</dbReference>
<keyword evidence="6" id="KW-0489">Methyltransferase</keyword>
<dbReference type="Pfam" id="PF04191">
    <property type="entry name" value="PEMT"/>
    <property type="match status" value="1"/>
</dbReference>
<dbReference type="GO" id="GO:0012505">
    <property type="term" value="C:endomembrane system"/>
    <property type="evidence" value="ECO:0007669"/>
    <property type="project" value="UniProtKB-SubCell"/>
</dbReference>
<organism evidence="6 7">
    <name type="scientific">Marinobacter antarcticus</name>
    <dbReference type="NCBI Taxonomy" id="564117"/>
    <lineage>
        <taxon>Bacteria</taxon>
        <taxon>Pseudomonadati</taxon>
        <taxon>Pseudomonadota</taxon>
        <taxon>Gammaproteobacteria</taxon>
        <taxon>Pseudomonadales</taxon>
        <taxon>Marinobacteraceae</taxon>
        <taxon>Marinobacter</taxon>
    </lineage>
</organism>
<evidence type="ECO:0000256" key="4">
    <source>
        <dbReference type="ARBA" id="ARBA00023136"/>
    </source>
</evidence>
<gene>
    <name evidence="6" type="ORF">SAMN05216369_2975</name>
</gene>
<protein>
    <submittedName>
        <fullName evidence="6">Protein-S-isoprenylcysteine O-methyltransferase Ste14</fullName>
    </submittedName>
</protein>
<dbReference type="PANTHER" id="PTHR12714:SF24">
    <property type="entry name" value="SLR1182 PROTEIN"/>
    <property type="match status" value="1"/>
</dbReference>
<dbReference type="GO" id="GO:0032259">
    <property type="term" value="P:methylation"/>
    <property type="evidence" value="ECO:0007669"/>
    <property type="project" value="UniProtKB-KW"/>
</dbReference>
<evidence type="ECO:0000256" key="5">
    <source>
        <dbReference type="SAM" id="Phobius"/>
    </source>
</evidence>
<evidence type="ECO:0000256" key="3">
    <source>
        <dbReference type="ARBA" id="ARBA00022989"/>
    </source>
</evidence>
<keyword evidence="6" id="KW-0808">Transferase</keyword>
<feature type="transmembrane region" description="Helical" evidence="5">
    <location>
        <begin position="12"/>
        <end position="32"/>
    </location>
</feature>
<reference evidence="7" key="1">
    <citation type="submission" date="2016-11" db="EMBL/GenBank/DDBJ databases">
        <authorList>
            <person name="Varghese N."/>
            <person name="Submissions S."/>
        </authorList>
    </citation>
    <scope>NUCLEOTIDE SEQUENCE [LARGE SCALE GENOMIC DNA]</scope>
    <source>
        <strain evidence="7">CGMCC 1.10835</strain>
    </source>
</reference>
<keyword evidence="2 5" id="KW-0812">Transmembrane</keyword>
<evidence type="ECO:0000313" key="6">
    <source>
        <dbReference type="EMBL" id="SHK73995.1"/>
    </source>
</evidence>
<proteinExistence type="predicted"/>
<feature type="transmembrane region" description="Helical" evidence="5">
    <location>
        <begin position="44"/>
        <end position="65"/>
    </location>
</feature>
<dbReference type="GO" id="GO:0008168">
    <property type="term" value="F:methyltransferase activity"/>
    <property type="evidence" value="ECO:0007669"/>
    <property type="project" value="UniProtKB-KW"/>
</dbReference>
<keyword evidence="7" id="KW-1185">Reference proteome</keyword>
<accession>A0A1M6UY31</accession>
<evidence type="ECO:0000256" key="1">
    <source>
        <dbReference type="ARBA" id="ARBA00004127"/>
    </source>
</evidence>
<dbReference type="AlphaFoldDB" id="A0A1M6UY31"/>
<dbReference type="Proteomes" id="UP000184497">
    <property type="component" value="Unassembled WGS sequence"/>
</dbReference>
<comment type="subcellular location">
    <subcellularLocation>
        <location evidence="1">Endomembrane system</location>
        <topology evidence="1">Multi-pass membrane protein</topology>
    </subcellularLocation>
</comment>
<dbReference type="Gene3D" id="1.20.120.1630">
    <property type="match status" value="1"/>
</dbReference>
<name>A0A1M6UY31_9GAMM</name>
<dbReference type="STRING" id="564117.SAMN05216369_2975"/>
<feature type="transmembrane region" description="Helical" evidence="5">
    <location>
        <begin position="98"/>
        <end position="128"/>
    </location>
</feature>
<keyword evidence="4 5" id="KW-0472">Membrane</keyword>
<sequence length="160" mass="17866">MSNKNDAMKALELKVPPVALVAIVAASMWALSRISPNLYFTSPGVAWLSAGIALVGVCIVVLGVLEFRVAKTTVDPRVPDQSATLVVRGVYRHSRNPMYLGFLLVLCGWGLFLGNAFSLLFLPAFIIYMNRFQIVPEEQFMSEKFGESYTNYRSEVRRWA</sequence>
<evidence type="ECO:0000256" key="2">
    <source>
        <dbReference type="ARBA" id="ARBA00022692"/>
    </source>
</evidence>
<keyword evidence="3 5" id="KW-1133">Transmembrane helix</keyword>